<dbReference type="GO" id="GO:0007059">
    <property type="term" value="P:chromosome segregation"/>
    <property type="evidence" value="ECO:0007669"/>
    <property type="project" value="UniProtKB-UniRule"/>
</dbReference>
<dbReference type="STRING" id="87541.AWM71_01430"/>
<comment type="function">
    <text evidence="3">Participates in chromosomal partition during cell division. May act via the formation of a condensin-like complex containing Smc and ScpB that pull DNA away from mid-cell into both cell halves.</text>
</comment>
<dbReference type="InterPro" id="IPR003768">
    <property type="entry name" value="ScpA"/>
</dbReference>
<keyword evidence="3" id="KW-0131">Cell cycle</keyword>
<dbReference type="HAMAP" id="MF_01805">
    <property type="entry name" value="ScpA"/>
    <property type="match status" value="1"/>
</dbReference>
<comment type="similarity">
    <text evidence="3">Belongs to the ScpA family.</text>
</comment>
<dbReference type="GO" id="GO:0051301">
    <property type="term" value="P:cell division"/>
    <property type="evidence" value="ECO:0007669"/>
    <property type="project" value="UniProtKB-KW"/>
</dbReference>
<evidence type="ECO:0000256" key="2">
    <source>
        <dbReference type="ARBA" id="ARBA00044777"/>
    </source>
</evidence>
<name>A0A133Y2N7_9LACT</name>
<dbReference type="Proteomes" id="UP000070422">
    <property type="component" value="Unassembled WGS sequence"/>
</dbReference>
<sequence>MAKEWGLSEEQSQALYIDLAAFEGPLDLLLHLIKQMKVDIFDIPIVEITEKYLALIQENQSRNLEVASEYLVMAATLIEIKANMLLPKPEEEEEEVDPRQDLVEQLVNYQNYKRIGHLLEEKQELRAQEYPRQASDLSAYQVVVPLPKGENTTDDLVNALRKMVRRLKDKAPLEKTIQAESYTLQEAFAEIKTAFEDKEGEISFFNLLSKKAYQKERIVTLFLALLQLAKQQVLVLEQDDIAEDIRLTKRGEF</sequence>
<comment type="caution">
    <text evidence="4">The sequence shown here is derived from an EMBL/GenBank/DDBJ whole genome shotgun (WGS) entry which is preliminary data.</text>
</comment>
<reference evidence="4 5" key="1">
    <citation type="submission" date="2016-01" db="EMBL/GenBank/DDBJ databases">
        <authorList>
            <person name="Oliw E.H."/>
        </authorList>
    </citation>
    <scope>NUCLEOTIDE SEQUENCE [LARGE SCALE GENOMIC DNA]</scope>
    <source>
        <strain evidence="4 5">KA00635</strain>
    </source>
</reference>
<dbReference type="InterPro" id="IPR023093">
    <property type="entry name" value="ScpA-like_C"/>
</dbReference>
<dbReference type="OrthoDB" id="9811016at2"/>
<dbReference type="EMBL" id="LSCQ01000026">
    <property type="protein sequence ID" value="KXB37474.1"/>
    <property type="molecule type" value="Genomic_DNA"/>
</dbReference>
<keyword evidence="3" id="KW-0132">Cell division</keyword>
<comment type="subunit">
    <text evidence="3">Component of a cohesin-like complex composed of ScpA, ScpB and the Smc homodimer, in which ScpA and ScpB bind to the head domain of Smc. The presence of the three proteins is required for the association of the complex with DNA.</text>
</comment>
<dbReference type="PATRIC" id="fig|87541.4.peg.551"/>
<accession>A0A133Y2N7</accession>
<dbReference type="PANTHER" id="PTHR33969:SF2">
    <property type="entry name" value="SEGREGATION AND CONDENSATION PROTEIN A"/>
    <property type="match status" value="1"/>
</dbReference>
<dbReference type="AlphaFoldDB" id="A0A133Y2N7"/>
<evidence type="ECO:0000313" key="4">
    <source>
        <dbReference type="EMBL" id="KXB37474.1"/>
    </source>
</evidence>
<evidence type="ECO:0000256" key="3">
    <source>
        <dbReference type="HAMAP-Rule" id="MF_01805"/>
    </source>
</evidence>
<evidence type="ECO:0000313" key="5">
    <source>
        <dbReference type="Proteomes" id="UP000070422"/>
    </source>
</evidence>
<dbReference type="GO" id="GO:0005737">
    <property type="term" value="C:cytoplasm"/>
    <property type="evidence" value="ECO:0007669"/>
    <property type="project" value="UniProtKB-SubCell"/>
</dbReference>
<dbReference type="Gene3D" id="6.10.250.2410">
    <property type="match status" value="1"/>
</dbReference>
<organism evidence="4 5">
    <name type="scientific">Aerococcus christensenii</name>
    <dbReference type="NCBI Taxonomy" id="87541"/>
    <lineage>
        <taxon>Bacteria</taxon>
        <taxon>Bacillati</taxon>
        <taxon>Bacillota</taxon>
        <taxon>Bacilli</taxon>
        <taxon>Lactobacillales</taxon>
        <taxon>Aerococcaceae</taxon>
        <taxon>Aerococcus</taxon>
    </lineage>
</organism>
<dbReference type="PANTHER" id="PTHR33969">
    <property type="entry name" value="SEGREGATION AND CONDENSATION PROTEIN A"/>
    <property type="match status" value="1"/>
</dbReference>
<comment type="subcellular location">
    <subcellularLocation>
        <location evidence="3">Cytoplasm</location>
    </subcellularLocation>
    <text evidence="3">Associated with two foci at the outer edges of the nucleoid region in young cells, and at four foci within both cell halves in older cells.</text>
</comment>
<proteinExistence type="inferred from homology"/>
<evidence type="ECO:0000256" key="1">
    <source>
        <dbReference type="ARBA" id="ARBA00022829"/>
    </source>
</evidence>
<dbReference type="Pfam" id="PF02616">
    <property type="entry name" value="SMC_ScpA"/>
    <property type="match status" value="1"/>
</dbReference>
<dbReference type="GO" id="GO:0006260">
    <property type="term" value="P:DNA replication"/>
    <property type="evidence" value="ECO:0007669"/>
    <property type="project" value="UniProtKB-UniRule"/>
</dbReference>
<keyword evidence="3" id="KW-0963">Cytoplasm</keyword>
<dbReference type="Gene3D" id="1.10.10.580">
    <property type="entry name" value="Structural maintenance of chromosome 1. Chain E"/>
    <property type="match status" value="1"/>
</dbReference>
<dbReference type="RefSeq" id="WP_060936598.1">
    <property type="nucleotide sequence ID" value="NZ_JASOZP010000003.1"/>
</dbReference>
<keyword evidence="1 3" id="KW-0159">Chromosome partition</keyword>
<gene>
    <name evidence="3" type="primary">scpA</name>
    <name evidence="4" type="ORF">HMPREF3187_00549</name>
</gene>
<protein>
    <recommendedName>
        <fullName evidence="2 3">Segregation and condensation protein A</fullName>
    </recommendedName>
</protein>